<gene>
    <name evidence="1" type="ORF">CPT_Stills109</name>
</gene>
<dbReference type="GeneID" id="26661035"/>
<reference evidence="2" key="2">
    <citation type="submission" date="2015-01" db="EMBL/GenBank/DDBJ databases">
        <title>Complete Genome of Bacillus megaterium Siphophage Stills.</title>
        <authorList>
            <person name="Lee S.S."/>
            <person name="Kongari R.R."/>
            <person name="Hernandez A.C."/>
            <person name="Everett G.F.K."/>
        </authorList>
    </citation>
    <scope>NUCLEOTIDE SEQUENCE [LARGE SCALE GENOMIC DNA]</scope>
</reference>
<dbReference type="Proteomes" id="UP000033016">
    <property type="component" value="Segment"/>
</dbReference>
<protein>
    <submittedName>
        <fullName evidence="1">Uncharacterized protein</fullName>
    </submittedName>
</protein>
<name>A0A0E3XA72_9CAUD</name>
<keyword evidence="2" id="KW-1185">Reference proteome</keyword>
<evidence type="ECO:0000313" key="2">
    <source>
        <dbReference type="Proteomes" id="UP000033016"/>
    </source>
</evidence>
<evidence type="ECO:0000313" key="1">
    <source>
        <dbReference type="EMBL" id="AKC02737.1"/>
    </source>
</evidence>
<proteinExistence type="predicted"/>
<dbReference type="EMBL" id="KP696448">
    <property type="protein sequence ID" value="AKC02737.1"/>
    <property type="molecule type" value="Genomic_DNA"/>
</dbReference>
<reference evidence="1 2" key="1">
    <citation type="journal article" date="2015" name="Genome Announc.">
        <title>Complete Genome Sequence of Bacillus megaterium Siphophage Stills.</title>
        <authorList>
            <person name="Lee S.S."/>
            <person name="Kongari R.R."/>
            <person name="Hernandez A.C."/>
            <person name="Kuty Everett G.F."/>
        </authorList>
    </citation>
    <scope>NUCLEOTIDE SEQUENCE [LARGE SCALE GENOMIC DNA]</scope>
</reference>
<organism evidence="1 2">
    <name type="scientific">Bacillus phage Stills</name>
    <dbReference type="NCBI Taxonomy" id="1610833"/>
    <lineage>
        <taxon>Viruses</taxon>
        <taxon>Duplodnaviria</taxon>
        <taxon>Heunggongvirae</taxon>
        <taxon>Uroviricota</taxon>
        <taxon>Caudoviricetes</taxon>
        <taxon>Slashvirus</taxon>
        <taxon>Slashvirus stills</taxon>
    </lineage>
</organism>
<accession>A0A0E3XA72</accession>
<dbReference type="OrthoDB" id="31895at10239"/>
<sequence>MEKVLFENKVWIIEISGGELFVSNKRLEWQWPSEEYAVIEKLEDVDTFEIKRVKIPKYIREELKRIALTFFATKEAKREVEETEIPQFVKKGYNYKDLLNDCVYGALNDICSIDTGISVTIDGFNGLYLLDNTETFEGVLKFYNKDIEAFKIDVNIYFLERFIEQQKEVK</sequence>
<dbReference type="KEGG" id="vg:26661035"/>
<dbReference type="RefSeq" id="YP_009196994.1">
    <property type="nucleotide sequence ID" value="NC_028777.1"/>
</dbReference>